<dbReference type="Pfam" id="PF02782">
    <property type="entry name" value="FGGY_C"/>
    <property type="match status" value="1"/>
</dbReference>
<dbReference type="GO" id="GO:0016301">
    <property type="term" value="F:kinase activity"/>
    <property type="evidence" value="ECO:0007669"/>
    <property type="project" value="UniProtKB-KW"/>
</dbReference>
<dbReference type="InterPro" id="IPR000577">
    <property type="entry name" value="Carb_kinase_FGGY"/>
</dbReference>
<evidence type="ECO:0000259" key="5">
    <source>
        <dbReference type="Pfam" id="PF02782"/>
    </source>
</evidence>
<dbReference type="Proteomes" id="UP000184159">
    <property type="component" value="Unassembled WGS sequence"/>
</dbReference>
<dbReference type="SUPFAM" id="SSF53067">
    <property type="entry name" value="Actin-like ATPase domain"/>
    <property type="match status" value="2"/>
</dbReference>
<comment type="similarity">
    <text evidence="1">Belongs to the FGGY kinase family.</text>
</comment>
<organism evidence="6 7">
    <name type="scientific">Vibrio gazogenes DSM 21264 = NBRC 103151</name>
    <dbReference type="NCBI Taxonomy" id="1123492"/>
    <lineage>
        <taxon>Bacteria</taxon>
        <taxon>Pseudomonadati</taxon>
        <taxon>Pseudomonadota</taxon>
        <taxon>Gammaproteobacteria</taxon>
        <taxon>Vibrionales</taxon>
        <taxon>Vibrionaceae</taxon>
        <taxon>Vibrio</taxon>
    </lineage>
</organism>
<dbReference type="InterPro" id="IPR050406">
    <property type="entry name" value="FGGY_Carb_Kinase"/>
</dbReference>
<dbReference type="InterPro" id="IPR018485">
    <property type="entry name" value="FGGY_C"/>
</dbReference>
<dbReference type="Gene3D" id="3.30.420.40">
    <property type="match status" value="2"/>
</dbReference>
<sequence>MGQSTMHYFLGIDSGGTVLKAGLFDRHGRQIALYRENTQVIREKQGWIERDLTLYWQEACRAIQGVIKQSGIRPEQIQGLSISAQGKGLYLLDKHGKALRHGILSSDSRSIEIVRQWQRDGIPQTIYPLTRQTLWTGHPVSILRWVKQYEPHLYAQIGSVLMSHDYLRYCLTGEIRAEMTNMSESNLYHADKQQYDPALLSIFGIEEVWSALPELIYPSACSGTVNEDAAQATGLMVGTPVYGGLFDVVSTAICSGIDAEQPMLNAVMGTWSVTSGITTALEDHPDEQFVYGHYAMPGAYIVHEASPTSASNYEWFAPYLGGEKIDHQENERLVSALAPLASDVLFVPFLYGSNAGLGLKGSLYGLQAYHSKAHLIQAIWLGILCCHNVHLQKMLRRFPETRVLRVTGGTTQSSTWMQMLADLTGLILEIPAVEETGALGAALVSMVGSGTYPDLATALAASDIPIATVQPNPDLYASYQRQYQRYLRYVETLKNFEEMV</sequence>
<dbReference type="PANTHER" id="PTHR43095">
    <property type="entry name" value="SUGAR KINASE"/>
    <property type="match status" value="1"/>
</dbReference>
<evidence type="ECO:0000256" key="1">
    <source>
        <dbReference type="ARBA" id="ARBA00009156"/>
    </source>
</evidence>
<dbReference type="GO" id="GO:0005975">
    <property type="term" value="P:carbohydrate metabolic process"/>
    <property type="evidence" value="ECO:0007669"/>
    <property type="project" value="InterPro"/>
</dbReference>
<keyword evidence="3 6" id="KW-0418">Kinase</keyword>
<feature type="domain" description="Carbohydrate kinase FGGY N-terminal" evidence="4">
    <location>
        <begin position="8"/>
        <end position="254"/>
    </location>
</feature>
<proteinExistence type="inferred from homology"/>
<keyword evidence="2" id="KW-0808">Transferase</keyword>
<dbReference type="PANTHER" id="PTHR43095:SF3">
    <property type="entry name" value="L-XYLULOSE_3-KETO-L-GULONATE KINASE"/>
    <property type="match status" value="1"/>
</dbReference>
<gene>
    <name evidence="6" type="ORF">SAMN02745781_02573</name>
</gene>
<evidence type="ECO:0000313" key="7">
    <source>
        <dbReference type="Proteomes" id="UP000184159"/>
    </source>
</evidence>
<dbReference type="CDD" id="cd07802">
    <property type="entry name" value="ASKHA_NBD_FGGY_EcLyxK-like"/>
    <property type="match status" value="1"/>
</dbReference>
<keyword evidence="7" id="KW-1185">Reference proteome</keyword>
<reference evidence="7" key="1">
    <citation type="submission" date="2016-11" db="EMBL/GenBank/DDBJ databases">
        <authorList>
            <person name="Varghese N."/>
            <person name="Submissions S."/>
        </authorList>
    </citation>
    <scope>NUCLEOTIDE SEQUENCE [LARGE SCALE GENOMIC DNA]</scope>
    <source>
        <strain evidence="7">DSM 21264</strain>
    </source>
</reference>
<name>A0A1M5CIQ7_VIBGA</name>
<evidence type="ECO:0000256" key="2">
    <source>
        <dbReference type="ARBA" id="ARBA00022679"/>
    </source>
</evidence>
<dbReference type="EMBL" id="FQUH01000012">
    <property type="protein sequence ID" value="SHF54633.1"/>
    <property type="molecule type" value="Genomic_DNA"/>
</dbReference>
<dbReference type="PIRSF" id="PIRSF000538">
    <property type="entry name" value="GlpK"/>
    <property type="match status" value="1"/>
</dbReference>
<protein>
    <submittedName>
        <fullName evidence="6">L-xylulokinase</fullName>
    </submittedName>
</protein>
<evidence type="ECO:0000259" key="4">
    <source>
        <dbReference type="Pfam" id="PF00370"/>
    </source>
</evidence>
<feature type="domain" description="Carbohydrate kinase FGGY C-terminal" evidence="5">
    <location>
        <begin position="264"/>
        <end position="447"/>
    </location>
</feature>
<evidence type="ECO:0000313" key="6">
    <source>
        <dbReference type="EMBL" id="SHF54633.1"/>
    </source>
</evidence>
<dbReference type="AlphaFoldDB" id="A0A1M5CIQ7"/>
<evidence type="ECO:0000256" key="3">
    <source>
        <dbReference type="ARBA" id="ARBA00022777"/>
    </source>
</evidence>
<dbReference type="InterPro" id="IPR018484">
    <property type="entry name" value="FGGY_N"/>
</dbReference>
<dbReference type="Pfam" id="PF00370">
    <property type="entry name" value="FGGY_N"/>
    <property type="match status" value="1"/>
</dbReference>
<dbReference type="InterPro" id="IPR043129">
    <property type="entry name" value="ATPase_NBD"/>
</dbReference>
<accession>A0A1M5CIQ7</accession>